<dbReference type="GO" id="GO:0009626">
    <property type="term" value="P:plant-type hypersensitive response"/>
    <property type="evidence" value="ECO:0007669"/>
    <property type="project" value="UniProtKB-KW"/>
</dbReference>
<keyword evidence="2" id="KW-0479">Metal-binding</keyword>
<proteinExistence type="predicted"/>
<dbReference type="InterPro" id="IPR006121">
    <property type="entry name" value="HMA_dom"/>
</dbReference>
<reference evidence="5 6" key="1">
    <citation type="submission" date="2019-12" db="EMBL/GenBank/DDBJ databases">
        <authorList>
            <person name="Alioto T."/>
            <person name="Alioto T."/>
            <person name="Gomez Garrido J."/>
        </authorList>
    </citation>
    <scope>NUCLEOTIDE SEQUENCE [LARGE SCALE GENOMIC DNA]</scope>
</reference>
<dbReference type="Pfam" id="PF00403">
    <property type="entry name" value="HMA"/>
    <property type="match status" value="1"/>
</dbReference>
<name>A0A8S0QBD0_OLEEU</name>
<evidence type="ECO:0000256" key="1">
    <source>
        <dbReference type="ARBA" id="ARBA00004170"/>
    </source>
</evidence>
<protein>
    <submittedName>
        <fullName evidence="5">Heavy metal-associated isoprenylated plant 5-like</fullName>
    </submittedName>
</protein>
<evidence type="ECO:0000259" key="4">
    <source>
        <dbReference type="PROSITE" id="PS50846"/>
    </source>
</evidence>
<accession>A0A8S0QBD0</accession>
<comment type="subcellular location">
    <subcellularLocation>
        <location evidence="1">Membrane</location>
        <topology evidence="1">Peripheral membrane protein</topology>
    </subcellularLocation>
</comment>
<dbReference type="OrthoDB" id="1919822at2759"/>
<dbReference type="EMBL" id="CACTIH010000703">
    <property type="protein sequence ID" value="CAA2962023.1"/>
    <property type="molecule type" value="Genomic_DNA"/>
</dbReference>
<feature type="compositionally biased region" description="Polar residues" evidence="3">
    <location>
        <begin position="151"/>
        <end position="165"/>
    </location>
</feature>
<comment type="caution">
    <text evidence="5">The sequence shown here is derived from an EMBL/GenBank/DDBJ whole genome shotgun (WGS) entry which is preliminary data.</text>
</comment>
<dbReference type="GO" id="GO:0016020">
    <property type="term" value="C:membrane"/>
    <property type="evidence" value="ECO:0007669"/>
    <property type="project" value="UniProtKB-SubCell"/>
</dbReference>
<evidence type="ECO:0000313" key="6">
    <source>
        <dbReference type="Proteomes" id="UP000594638"/>
    </source>
</evidence>
<dbReference type="SUPFAM" id="SSF55008">
    <property type="entry name" value="HMA, heavy metal-associated domain"/>
    <property type="match status" value="1"/>
</dbReference>
<evidence type="ECO:0000256" key="3">
    <source>
        <dbReference type="SAM" id="MobiDB-lite"/>
    </source>
</evidence>
<dbReference type="Proteomes" id="UP000594638">
    <property type="component" value="Unassembled WGS sequence"/>
</dbReference>
<dbReference type="Gene3D" id="3.30.70.100">
    <property type="match status" value="1"/>
</dbReference>
<dbReference type="InterPro" id="IPR036163">
    <property type="entry name" value="HMA_dom_sf"/>
</dbReference>
<dbReference type="CDD" id="cd00371">
    <property type="entry name" value="HMA"/>
    <property type="match status" value="1"/>
</dbReference>
<dbReference type="AlphaFoldDB" id="A0A8S0QBD0"/>
<organism evidence="5 6">
    <name type="scientific">Olea europaea subsp. europaea</name>
    <dbReference type="NCBI Taxonomy" id="158383"/>
    <lineage>
        <taxon>Eukaryota</taxon>
        <taxon>Viridiplantae</taxon>
        <taxon>Streptophyta</taxon>
        <taxon>Embryophyta</taxon>
        <taxon>Tracheophyta</taxon>
        <taxon>Spermatophyta</taxon>
        <taxon>Magnoliopsida</taxon>
        <taxon>eudicotyledons</taxon>
        <taxon>Gunneridae</taxon>
        <taxon>Pentapetalae</taxon>
        <taxon>asterids</taxon>
        <taxon>lamiids</taxon>
        <taxon>Lamiales</taxon>
        <taxon>Oleaceae</taxon>
        <taxon>Oleeae</taxon>
        <taxon>Olea</taxon>
    </lineage>
</organism>
<evidence type="ECO:0000313" key="5">
    <source>
        <dbReference type="EMBL" id="CAA2962023.1"/>
    </source>
</evidence>
<dbReference type="GO" id="GO:0046872">
    <property type="term" value="F:metal ion binding"/>
    <property type="evidence" value="ECO:0007669"/>
    <property type="project" value="UniProtKB-KW"/>
</dbReference>
<dbReference type="Gramene" id="OE9A063342T1">
    <property type="protein sequence ID" value="OE9A063342C1"/>
    <property type="gene ID" value="OE9A063342"/>
</dbReference>
<sequence>MRYIDSIISTPHSVHPTTHVDLFLQYLSPISMTLPDMEKPRVTEIQVRMDCNGCVQKIKKALHGINGINDLYIDFPQQKITIIGWADPHKIAKAIKKTGKTAIICSHSEPFDDPPSEPAPPGTEGGNQPAAEEEAPPQPSLPVPENPPSEAANSTPTNQPPVQTSKPKDAEEIHVIHHHVQDGYRPFGYSGSPAPGLISVELHQPTYVTHHSYSAYNPLPYVTYINRPSPYARYYGRPADQYSYITEEHHSVSNGNVTSIFSDENPNACRIV</sequence>
<gene>
    <name evidence="5" type="ORF">OLEA9_A063342</name>
</gene>
<feature type="region of interest" description="Disordered" evidence="3">
    <location>
        <begin position="105"/>
        <end position="168"/>
    </location>
</feature>
<evidence type="ECO:0000256" key="2">
    <source>
        <dbReference type="ARBA" id="ARBA00022723"/>
    </source>
</evidence>
<dbReference type="PANTHER" id="PTHR22814:SF320">
    <property type="entry name" value="OS01G0309800 PROTEIN"/>
    <property type="match status" value="1"/>
</dbReference>
<feature type="domain" description="HMA" evidence="4">
    <location>
        <begin position="40"/>
        <end position="103"/>
    </location>
</feature>
<feature type="compositionally biased region" description="Pro residues" evidence="3">
    <location>
        <begin position="136"/>
        <end position="147"/>
    </location>
</feature>
<keyword evidence="6" id="KW-1185">Reference proteome</keyword>
<dbReference type="PROSITE" id="PS50846">
    <property type="entry name" value="HMA_2"/>
    <property type="match status" value="1"/>
</dbReference>
<dbReference type="PANTHER" id="PTHR22814">
    <property type="entry name" value="COPPER TRANSPORT PROTEIN ATOX1-RELATED"/>
    <property type="match status" value="1"/>
</dbReference>